<comment type="caution">
    <text evidence="1">The sequence shown here is derived from an EMBL/GenBank/DDBJ whole genome shotgun (WGS) entry which is preliminary data.</text>
</comment>
<gene>
    <name evidence="1" type="ORF">CO168_00245</name>
</gene>
<accession>A0A2M7XP90</accession>
<dbReference type="Pfam" id="PF05973">
    <property type="entry name" value="Gp49"/>
    <property type="match status" value="1"/>
</dbReference>
<name>A0A2M7XP90_9BACT</name>
<sequence length="114" mass="13118">MIYYHGSNGREPIYDFIESLNPNAQAKVSNTFDLLLQFGIRLGLPHVKKVTNTDLWELRVLGGDNIRIFYVASSGKKFLLLHGFIKKTKKTDKKELKIAVSRLKDFNQHNITKL</sequence>
<protein>
    <submittedName>
        <fullName evidence="1">Type II toxin-antitoxin system RelE/ParE family toxin</fullName>
    </submittedName>
</protein>
<organism evidence="1 2">
    <name type="scientific">Candidatus Shapirobacteria bacterium CG_4_9_14_3_um_filter_36_12</name>
    <dbReference type="NCBI Taxonomy" id="1974877"/>
    <lineage>
        <taxon>Bacteria</taxon>
        <taxon>Candidatus Shapironibacteriota</taxon>
    </lineage>
</organism>
<evidence type="ECO:0000313" key="2">
    <source>
        <dbReference type="Proteomes" id="UP000230518"/>
    </source>
</evidence>
<proteinExistence type="predicted"/>
<reference evidence="2" key="1">
    <citation type="submission" date="2017-09" db="EMBL/GenBank/DDBJ databases">
        <title>Depth-based differentiation of microbial function through sediment-hosted aquifers and enrichment of novel symbionts in the deep terrestrial subsurface.</title>
        <authorList>
            <person name="Probst A.J."/>
            <person name="Ladd B."/>
            <person name="Jarett J.K."/>
            <person name="Geller-Mcgrath D.E."/>
            <person name="Sieber C.M.K."/>
            <person name="Emerson J.B."/>
            <person name="Anantharaman K."/>
            <person name="Thomas B.C."/>
            <person name="Malmstrom R."/>
            <person name="Stieglmeier M."/>
            <person name="Klingl A."/>
            <person name="Woyke T."/>
            <person name="Ryan C.M."/>
            <person name="Banfield J.F."/>
        </authorList>
    </citation>
    <scope>NUCLEOTIDE SEQUENCE [LARGE SCALE GENOMIC DNA]</scope>
</reference>
<dbReference type="Proteomes" id="UP000230518">
    <property type="component" value="Unassembled WGS sequence"/>
</dbReference>
<evidence type="ECO:0000313" key="1">
    <source>
        <dbReference type="EMBL" id="PJA51360.1"/>
    </source>
</evidence>
<dbReference type="AlphaFoldDB" id="A0A2M7XP90"/>
<dbReference type="EMBL" id="PFWO01000007">
    <property type="protein sequence ID" value="PJA51360.1"/>
    <property type="molecule type" value="Genomic_DNA"/>
</dbReference>
<dbReference type="InterPro" id="IPR009241">
    <property type="entry name" value="HigB-like"/>
</dbReference>